<reference evidence="1" key="1">
    <citation type="submission" date="2018-11" db="EMBL/GenBank/DDBJ databases">
        <authorList>
            <person name="Alioto T."/>
            <person name="Alioto T."/>
        </authorList>
    </citation>
    <scope>NUCLEOTIDE SEQUENCE</scope>
</reference>
<evidence type="ECO:0000313" key="2">
    <source>
        <dbReference type="Proteomes" id="UP000596742"/>
    </source>
</evidence>
<comment type="caution">
    <text evidence="1">The sequence shown here is derived from an EMBL/GenBank/DDBJ whole genome shotgun (WGS) entry which is preliminary data.</text>
</comment>
<keyword evidence="2" id="KW-1185">Reference proteome</keyword>
<evidence type="ECO:0000313" key="1">
    <source>
        <dbReference type="EMBL" id="VDI56290.1"/>
    </source>
</evidence>
<dbReference type="OrthoDB" id="6112132at2759"/>
<dbReference type="AlphaFoldDB" id="A0A8B6FY95"/>
<proteinExistence type="predicted"/>
<sequence>MKIIIHEVDDSEDVVHRINSLKEDLNHVNSENIFFKGAEKGSIILFIDVKNKVVLNDGLFQSEVSNFIQKLFKFCKLTCYFRTQTYAVIASAAEEFGEPKINLPEKVTGTCLMGNKGHVVVNFEVKNKIFHSTDSLHRTLKGVFNTLLMKGNGKNFLGKTDVYAELVKSGRRNVNEYKN</sequence>
<protein>
    <submittedName>
        <fullName evidence="1">Uncharacterized protein</fullName>
    </submittedName>
</protein>
<organism evidence="1 2">
    <name type="scientific">Mytilus galloprovincialis</name>
    <name type="common">Mediterranean mussel</name>
    <dbReference type="NCBI Taxonomy" id="29158"/>
    <lineage>
        <taxon>Eukaryota</taxon>
        <taxon>Metazoa</taxon>
        <taxon>Spiralia</taxon>
        <taxon>Lophotrochozoa</taxon>
        <taxon>Mollusca</taxon>
        <taxon>Bivalvia</taxon>
        <taxon>Autobranchia</taxon>
        <taxon>Pteriomorphia</taxon>
        <taxon>Mytilida</taxon>
        <taxon>Mytiloidea</taxon>
        <taxon>Mytilidae</taxon>
        <taxon>Mytilinae</taxon>
        <taxon>Mytilus</taxon>
    </lineage>
</organism>
<gene>
    <name evidence="1" type="ORF">MGAL_10B064609</name>
</gene>
<dbReference type="EMBL" id="UYJE01007595">
    <property type="protein sequence ID" value="VDI56290.1"/>
    <property type="molecule type" value="Genomic_DNA"/>
</dbReference>
<accession>A0A8B6FY95</accession>
<dbReference type="Proteomes" id="UP000596742">
    <property type="component" value="Unassembled WGS sequence"/>
</dbReference>
<name>A0A8B6FY95_MYTGA</name>